<evidence type="ECO:0000256" key="6">
    <source>
        <dbReference type="ARBA" id="ARBA00023139"/>
    </source>
</evidence>
<keyword evidence="3" id="KW-0309">Germination</keyword>
<evidence type="ECO:0000256" key="2">
    <source>
        <dbReference type="ARBA" id="ARBA00007886"/>
    </source>
</evidence>
<dbReference type="EMBL" id="JAGGDJ010000022">
    <property type="protein sequence ID" value="MBO7746745.1"/>
    <property type="molecule type" value="Genomic_DNA"/>
</dbReference>
<protein>
    <submittedName>
        <fullName evidence="10">Ger(X)C family spore germination protein</fullName>
    </submittedName>
</protein>
<comment type="similarity">
    <text evidence="2">Belongs to the GerABKC lipoprotein family.</text>
</comment>
<dbReference type="Pfam" id="PF05504">
    <property type="entry name" value="Spore_GerAC"/>
    <property type="match status" value="1"/>
</dbReference>
<evidence type="ECO:0000256" key="4">
    <source>
        <dbReference type="ARBA" id="ARBA00022729"/>
    </source>
</evidence>
<reference evidence="10 11" key="1">
    <citation type="submission" date="2021-03" db="EMBL/GenBank/DDBJ databases">
        <title>Paenibacillus artemisicola MWE-103 whole genome sequence.</title>
        <authorList>
            <person name="Ham Y.J."/>
        </authorList>
    </citation>
    <scope>NUCLEOTIDE SEQUENCE [LARGE SCALE GENOMIC DNA]</scope>
    <source>
        <strain evidence="10 11">MWE-103</strain>
    </source>
</reference>
<evidence type="ECO:0000259" key="8">
    <source>
        <dbReference type="Pfam" id="PF05504"/>
    </source>
</evidence>
<keyword evidence="7" id="KW-0449">Lipoprotein</keyword>
<keyword evidence="5" id="KW-0472">Membrane</keyword>
<dbReference type="Pfam" id="PF25198">
    <property type="entry name" value="Spore_GerAC_N"/>
    <property type="match status" value="1"/>
</dbReference>
<dbReference type="Gene3D" id="3.30.300.210">
    <property type="entry name" value="Nutrient germinant receptor protein C, domain 3"/>
    <property type="match status" value="1"/>
</dbReference>
<feature type="domain" description="Spore germination protein N-terminal" evidence="9">
    <location>
        <begin position="28"/>
        <end position="188"/>
    </location>
</feature>
<evidence type="ECO:0000313" key="10">
    <source>
        <dbReference type="EMBL" id="MBO7746745.1"/>
    </source>
</evidence>
<dbReference type="PANTHER" id="PTHR35789">
    <property type="entry name" value="SPORE GERMINATION PROTEIN B3"/>
    <property type="match status" value="1"/>
</dbReference>
<proteinExistence type="inferred from homology"/>
<gene>
    <name evidence="10" type="ORF">I8J29_21230</name>
</gene>
<sequence length="364" mass="41029">MTNISMWRRRIPWVVMLVLVLTGCSSERIVDHSYILTILGLDKSGSGFKETGLYSDFNHGGRTAILQGKASKPSLLMDELNNQSSMPVMIAKLKLLIVDKPLAEEGLTPLIKSICRDPVISHYLIVAVSDGSTSSMMASLVNIKSENLPYHTLEHNMRAGKVPNSNLHNLLFDYYGEGRDPSLPYIKVNEKGKIDITGHAIFKDDRLKLLITQEEIPMYKMLQGHLVRGNVPFTITKGQNEETAVFNGLSGKKSRSLSKSAAGPKIIYNITLKGMIKDFPKWIELRKPEDTRLLTTQLENQLDDKLLALLHKFAENKVDPLGIGDYVRAHRKVWREKEFYEVEYPAITFDVHVKVQLIKSGIVE</sequence>
<comment type="subcellular location">
    <subcellularLocation>
        <location evidence="1">Membrane</location>
        <topology evidence="1">Lipid-anchor</topology>
    </subcellularLocation>
</comment>
<evidence type="ECO:0000256" key="7">
    <source>
        <dbReference type="ARBA" id="ARBA00023288"/>
    </source>
</evidence>
<accession>A0ABS3WEJ3</accession>
<keyword evidence="6" id="KW-0564">Palmitate</keyword>
<evidence type="ECO:0000313" key="11">
    <source>
        <dbReference type="Proteomes" id="UP000670947"/>
    </source>
</evidence>
<dbReference type="Proteomes" id="UP000670947">
    <property type="component" value="Unassembled WGS sequence"/>
</dbReference>
<evidence type="ECO:0000259" key="9">
    <source>
        <dbReference type="Pfam" id="PF25198"/>
    </source>
</evidence>
<dbReference type="InterPro" id="IPR008844">
    <property type="entry name" value="Spore_GerAC-like"/>
</dbReference>
<evidence type="ECO:0000256" key="3">
    <source>
        <dbReference type="ARBA" id="ARBA00022544"/>
    </source>
</evidence>
<dbReference type="NCBIfam" id="TIGR02887">
    <property type="entry name" value="spore_ger_x_C"/>
    <property type="match status" value="1"/>
</dbReference>
<dbReference type="InterPro" id="IPR038501">
    <property type="entry name" value="Spore_GerAC_C_sf"/>
</dbReference>
<organism evidence="10 11">
    <name type="scientific">Paenibacillus artemisiicola</name>
    <dbReference type="NCBI Taxonomy" id="1172618"/>
    <lineage>
        <taxon>Bacteria</taxon>
        <taxon>Bacillati</taxon>
        <taxon>Bacillota</taxon>
        <taxon>Bacilli</taxon>
        <taxon>Bacillales</taxon>
        <taxon>Paenibacillaceae</taxon>
        <taxon>Paenibacillus</taxon>
    </lineage>
</organism>
<comment type="caution">
    <text evidence="10">The sequence shown here is derived from an EMBL/GenBank/DDBJ whole genome shotgun (WGS) entry which is preliminary data.</text>
</comment>
<evidence type="ECO:0000256" key="1">
    <source>
        <dbReference type="ARBA" id="ARBA00004635"/>
    </source>
</evidence>
<name>A0ABS3WEJ3_9BACL</name>
<feature type="domain" description="Spore germination GerAC-like C-terminal" evidence="8">
    <location>
        <begin position="197"/>
        <end position="361"/>
    </location>
</feature>
<evidence type="ECO:0000256" key="5">
    <source>
        <dbReference type="ARBA" id="ARBA00023136"/>
    </source>
</evidence>
<dbReference type="InterPro" id="IPR046953">
    <property type="entry name" value="Spore_GerAC-like_C"/>
</dbReference>
<dbReference type="InterPro" id="IPR057336">
    <property type="entry name" value="GerAC_N"/>
</dbReference>
<dbReference type="RefSeq" id="WP_208849488.1">
    <property type="nucleotide sequence ID" value="NZ_JAGGDJ010000022.1"/>
</dbReference>
<dbReference type="PANTHER" id="PTHR35789:SF1">
    <property type="entry name" value="SPORE GERMINATION PROTEIN B3"/>
    <property type="match status" value="1"/>
</dbReference>
<keyword evidence="4" id="KW-0732">Signal</keyword>
<keyword evidence="11" id="KW-1185">Reference proteome</keyword>